<dbReference type="InterPro" id="IPR050256">
    <property type="entry name" value="Glycosyltransferase_2"/>
</dbReference>
<evidence type="ECO:0000256" key="1">
    <source>
        <dbReference type="SAM" id="MobiDB-lite"/>
    </source>
</evidence>
<name>L0K3J4_9EURY</name>
<dbReference type="InterPro" id="IPR001173">
    <property type="entry name" value="Glyco_trans_2-like"/>
</dbReference>
<dbReference type="InterPro" id="IPR029044">
    <property type="entry name" value="Nucleotide-diphossugar_trans"/>
</dbReference>
<dbReference type="KEGG" id="nou:Natoc_3175"/>
<dbReference type="CDD" id="cd04179">
    <property type="entry name" value="DPM_DPG-synthase_like"/>
    <property type="match status" value="1"/>
</dbReference>
<dbReference type="OrthoDB" id="147253at2157"/>
<keyword evidence="5" id="KW-1185">Reference proteome</keyword>
<evidence type="ECO:0000259" key="3">
    <source>
        <dbReference type="Pfam" id="PF00535"/>
    </source>
</evidence>
<dbReference type="Proteomes" id="UP000010878">
    <property type="component" value="Chromosome"/>
</dbReference>
<proteinExistence type="predicted"/>
<dbReference type="Pfam" id="PF00535">
    <property type="entry name" value="Glycos_transf_2"/>
    <property type="match status" value="1"/>
</dbReference>
<evidence type="ECO:0000313" key="4">
    <source>
        <dbReference type="EMBL" id="AGB38914.1"/>
    </source>
</evidence>
<keyword evidence="2" id="KW-0472">Membrane</keyword>
<feature type="domain" description="Glycosyltransferase 2-like" evidence="3">
    <location>
        <begin position="133"/>
        <end position="290"/>
    </location>
</feature>
<feature type="region of interest" description="Disordered" evidence="1">
    <location>
        <begin position="1"/>
        <end position="23"/>
    </location>
</feature>
<reference evidence="4 5" key="1">
    <citation type="submission" date="2012-11" db="EMBL/GenBank/DDBJ databases">
        <title>FINISHED of Natronococcus occultus SP4, DSM 3396.</title>
        <authorList>
            <consortium name="DOE Joint Genome Institute"/>
            <person name="Eisen J."/>
            <person name="Huntemann M."/>
            <person name="Wei C.-L."/>
            <person name="Han J."/>
            <person name="Detter J.C."/>
            <person name="Han C."/>
            <person name="Tapia R."/>
            <person name="Chen A."/>
            <person name="Kyrpides N."/>
            <person name="Mavromatis K."/>
            <person name="Markowitz V."/>
            <person name="Szeto E."/>
            <person name="Ivanova N."/>
            <person name="Mikhailova N."/>
            <person name="Ovchinnikova G."/>
            <person name="Pagani I."/>
            <person name="Pati A."/>
            <person name="Goodwin L."/>
            <person name="Nordberg H.P."/>
            <person name="Cantor M.N."/>
            <person name="Hua S.X."/>
            <person name="Woyke T."/>
            <person name="Eisen J."/>
            <person name="Klenk H.-P."/>
            <person name="Klenk H.-P."/>
        </authorList>
    </citation>
    <scope>NUCLEOTIDE SEQUENCE [LARGE SCALE GENOMIC DNA]</scope>
    <source>
        <strain evidence="4 5">SP4</strain>
    </source>
</reference>
<keyword evidence="4" id="KW-0808">Transferase</keyword>
<dbReference type="AlphaFoldDB" id="L0K3J4"/>
<dbReference type="Gene3D" id="3.90.550.10">
    <property type="entry name" value="Spore Coat Polysaccharide Biosynthesis Protein SpsA, Chain A"/>
    <property type="match status" value="1"/>
</dbReference>
<keyword evidence="2" id="KW-1133">Transmembrane helix</keyword>
<dbReference type="PANTHER" id="PTHR48090:SF7">
    <property type="entry name" value="RFBJ PROTEIN"/>
    <property type="match status" value="1"/>
</dbReference>
<organism evidence="4 5">
    <name type="scientific">Natronococcus occultus SP4</name>
    <dbReference type="NCBI Taxonomy" id="694430"/>
    <lineage>
        <taxon>Archaea</taxon>
        <taxon>Methanobacteriati</taxon>
        <taxon>Methanobacteriota</taxon>
        <taxon>Stenosarchaea group</taxon>
        <taxon>Halobacteria</taxon>
        <taxon>Halobacteriales</taxon>
        <taxon>Natrialbaceae</taxon>
        <taxon>Natronococcus</taxon>
    </lineage>
</organism>
<dbReference type="GO" id="GO:0016740">
    <property type="term" value="F:transferase activity"/>
    <property type="evidence" value="ECO:0007669"/>
    <property type="project" value="UniProtKB-KW"/>
</dbReference>
<evidence type="ECO:0000313" key="5">
    <source>
        <dbReference type="Proteomes" id="UP000010878"/>
    </source>
</evidence>
<accession>L0K3J4</accession>
<feature type="transmembrane region" description="Helical" evidence="2">
    <location>
        <begin position="355"/>
        <end position="376"/>
    </location>
</feature>
<sequence length="388" mass="41318">MQSQHHPSTPDAETRLGLGLIPDETGSVSLQTVSRARDRNHSVFVLDTGLADDLDSLSADPDVTVLESPGPDEDDRRETLVSAARADGCDSLVVAAGDAPIDFEASRQRSLASPAYHADAVVAESRSTAGRLVGIPAYDEAGSIEDIVRDASTFAAEVVVVDDGSSDETVEIVAETDATVLEHDSNRGKGEALRTLFEYARTTDHESVVILDGDGQHYPDDIPTVAAPVETADADMVVGSRYLEGGPDETPFHRRVGQQVLDYLTFGSSGTKLSDTQSGFRAFSRDAIETLSIETSGMGVESELIMDAQDARLTITERPIDVRYEGVDGQTLNPVTHGVGVALFLARSISERRPALFYGTVGAALLGVVIGARWLLEWGPFASGTTEN</sequence>
<dbReference type="eggNOG" id="arCOG00894">
    <property type="taxonomic scope" value="Archaea"/>
</dbReference>
<dbReference type="SUPFAM" id="SSF53448">
    <property type="entry name" value="Nucleotide-diphospho-sugar transferases"/>
    <property type="match status" value="1"/>
</dbReference>
<dbReference type="EMBL" id="CP003929">
    <property type="protein sequence ID" value="AGB38914.1"/>
    <property type="molecule type" value="Genomic_DNA"/>
</dbReference>
<dbReference type="PANTHER" id="PTHR48090">
    <property type="entry name" value="UNDECAPRENYL-PHOSPHATE 4-DEOXY-4-FORMAMIDO-L-ARABINOSE TRANSFERASE-RELATED"/>
    <property type="match status" value="1"/>
</dbReference>
<gene>
    <name evidence="4" type="ORF">Natoc_3175</name>
</gene>
<dbReference type="STRING" id="694430.Natoc_3175"/>
<evidence type="ECO:0000256" key="2">
    <source>
        <dbReference type="SAM" id="Phobius"/>
    </source>
</evidence>
<protein>
    <submittedName>
        <fullName evidence="4">Glycosyl transferase</fullName>
    </submittedName>
</protein>
<dbReference type="GeneID" id="14403562"/>
<keyword evidence="2" id="KW-0812">Transmembrane</keyword>
<dbReference type="HOGENOM" id="CLU_033536_7_2_2"/>
<dbReference type="RefSeq" id="WP_015322353.1">
    <property type="nucleotide sequence ID" value="NC_019974.1"/>
</dbReference>